<gene>
    <name evidence="3" type="ORF">Ctob_015911</name>
</gene>
<organism evidence="3 4">
    <name type="scientific">Chrysochromulina tobinii</name>
    <dbReference type="NCBI Taxonomy" id="1460289"/>
    <lineage>
        <taxon>Eukaryota</taxon>
        <taxon>Haptista</taxon>
        <taxon>Haptophyta</taxon>
        <taxon>Prymnesiophyceae</taxon>
        <taxon>Prymnesiales</taxon>
        <taxon>Chrysochromulinaceae</taxon>
        <taxon>Chrysochromulina</taxon>
    </lineage>
</organism>
<dbReference type="Proteomes" id="UP000037460">
    <property type="component" value="Unassembled WGS sequence"/>
</dbReference>
<comment type="caution">
    <text evidence="3">The sequence shown here is derived from an EMBL/GenBank/DDBJ whole genome shotgun (WGS) entry which is preliminary data.</text>
</comment>
<dbReference type="AlphaFoldDB" id="A0A0M0K3P0"/>
<reference evidence="4" key="1">
    <citation type="journal article" date="2015" name="PLoS Genet.">
        <title>Genome Sequence and Transcriptome Analyses of Chrysochromulina tobin: Metabolic Tools for Enhanced Algal Fitness in the Prominent Order Prymnesiales (Haptophyceae).</title>
        <authorList>
            <person name="Hovde B.T."/>
            <person name="Deodato C.R."/>
            <person name="Hunsperger H.M."/>
            <person name="Ryken S.A."/>
            <person name="Yost W."/>
            <person name="Jha R.K."/>
            <person name="Patterson J."/>
            <person name="Monnat R.J. Jr."/>
            <person name="Barlow S.B."/>
            <person name="Starkenburg S.R."/>
            <person name="Cattolico R.A."/>
        </authorList>
    </citation>
    <scope>NUCLEOTIDE SEQUENCE</scope>
    <source>
        <strain evidence="4">CCMP291</strain>
    </source>
</reference>
<feature type="domain" description="Reverse transcriptase Ty1/copia-type" evidence="2">
    <location>
        <begin position="791"/>
        <end position="960"/>
    </location>
</feature>
<keyword evidence="4" id="KW-1185">Reference proteome</keyword>
<keyword evidence="1" id="KW-0472">Membrane</keyword>
<dbReference type="Pfam" id="PF07727">
    <property type="entry name" value="RVT_2"/>
    <property type="match status" value="1"/>
</dbReference>
<dbReference type="InterPro" id="IPR013103">
    <property type="entry name" value="RVT_2"/>
</dbReference>
<sequence length="1021" mass="110989">MASSLTRRLARFILDTRATLATFLAGAVFAIFWTFWLLGARLRPAPADVGSLNMLRCGHVNVPNLLKHGSILKAAADTRGSSLFDGGATHIVHEDDKGAIPGSWQPDVAGLRLGDDTFIPAFGSVLKDFIPPPDVGGPDIRRRVLIAPAVASRVWSGTQEVDMYGSTFVDSPTNGKYLQLKDGRILKLRLASNGLRMLDLRVRPTEAVINTLFAIHPAPSFDSAALCRITGVGKRHLQLAPIEFLRLWHCILGHLSSRRLLATLRHTLVLANVPVLAPDVVKAYEMEHCDVCNAFLQKRASAPALTPVASGVRAETDLPPSMGAIENTWNLVPSAGAMLAVSNLGKTHWYTALRYAVLLSNIVQSNVTGGVEKMTSAFERFYGTKPCGDHLNVYGAPIRYHVKLHTMGRDDKFDEHALPGFYVGPSPENPEEKYVWTGTRHISIGGSFVIDESRFLQPIHLSSEYFDSWPVPTPDSTLPLVQPPPPPTRTAQRELRDNIENGVYDHIILFAPPIAVGTKIVSIVAALALLARKSEVPFTIIGVSTDAVWTTEPMTILKRIKDMLEISFPVCSFGAQTSLLIMLWTTSEPVRSQFADLECTHEMHASSTSPPGLPDAASIALAQTIASTAVTDVAPASTTKIDGMHPISATRYDKAAAGLHRRSVRTDEPALNAFLSTAADIADMPLCVFCQDDVPSELVSTTATLLKVTSDEHNELDIGLLDVPDEDDGPTIDAVLYLAKGKKFSIDRKEVVYHTGSGVIHALEPRGIKEALTSLQRDQWMLAIEKEMDVGTSQVKGQDYFESFASGARGTSVKMVVILTVVEGWIDFHFDLNGAYLDSNIDTDVYVDQAAGLDPVVGPNGERMCMKLDKAIYGTVQAARLFTKKFRAALVSIGFEVSLDDEAVYRLDHKLGRIVLATHVDDGIGGASTTAVLNWMYAEIIKHGFSFSQQGGWHTILGFGAKRDLVNRTVTISAGGHIRDLVRMHLADEVASTLNPPTPTARTIMDLQPADLGVTYGAPRT</sequence>
<dbReference type="EMBL" id="JWZX01001634">
    <property type="protein sequence ID" value="KOO32983.1"/>
    <property type="molecule type" value="Genomic_DNA"/>
</dbReference>
<name>A0A0M0K3P0_9EUKA</name>
<accession>A0A0M0K3P0</accession>
<feature type="transmembrane region" description="Helical" evidence="1">
    <location>
        <begin position="20"/>
        <end position="39"/>
    </location>
</feature>
<protein>
    <submittedName>
        <fullName evidence="3">Retrotransposon unclassified</fullName>
    </submittedName>
</protein>
<evidence type="ECO:0000313" key="3">
    <source>
        <dbReference type="EMBL" id="KOO32983.1"/>
    </source>
</evidence>
<evidence type="ECO:0000256" key="1">
    <source>
        <dbReference type="SAM" id="Phobius"/>
    </source>
</evidence>
<keyword evidence="1" id="KW-1133">Transmembrane helix</keyword>
<dbReference type="OrthoDB" id="430476at2759"/>
<keyword evidence="1" id="KW-0812">Transmembrane</keyword>
<evidence type="ECO:0000313" key="4">
    <source>
        <dbReference type="Proteomes" id="UP000037460"/>
    </source>
</evidence>
<evidence type="ECO:0000259" key="2">
    <source>
        <dbReference type="Pfam" id="PF07727"/>
    </source>
</evidence>
<proteinExistence type="predicted"/>